<evidence type="ECO:0000313" key="3">
    <source>
        <dbReference type="Proteomes" id="UP000601223"/>
    </source>
</evidence>
<dbReference type="Proteomes" id="UP000601223">
    <property type="component" value="Unassembled WGS sequence"/>
</dbReference>
<dbReference type="Gene3D" id="3.30.1390.10">
    <property type="match status" value="1"/>
</dbReference>
<protein>
    <recommendedName>
        <fullName evidence="1">Large ribosomal subunit protein bL12 C-terminal domain-containing protein</fullName>
    </recommendedName>
</protein>
<comment type="caution">
    <text evidence="2">The sequence shown here is derived from an EMBL/GenBank/DDBJ whole genome shotgun (WGS) entry which is preliminary data.</text>
</comment>
<dbReference type="EMBL" id="BONF01000011">
    <property type="protein sequence ID" value="GIF81036.1"/>
    <property type="molecule type" value="Genomic_DNA"/>
</dbReference>
<dbReference type="SUPFAM" id="SSF54736">
    <property type="entry name" value="ClpS-like"/>
    <property type="match status" value="1"/>
</dbReference>
<dbReference type="GO" id="GO:0003735">
    <property type="term" value="F:structural constituent of ribosome"/>
    <property type="evidence" value="ECO:0007669"/>
    <property type="project" value="InterPro"/>
</dbReference>
<keyword evidence="3" id="KW-1185">Reference proteome</keyword>
<dbReference type="Pfam" id="PF00542">
    <property type="entry name" value="Ribosomal_L12"/>
    <property type="match status" value="1"/>
</dbReference>
<organism evidence="2 3">
    <name type="scientific">Catellatospora bangladeshensis</name>
    <dbReference type="NCBI Taxonomy" id="310355"/>
    <lineage>
        <taxon>Bacteria</taxon>
        <taxon>Bacillati</taxon>
        <taxon>Actinomycetota</taxon>
        <taxon>Actinomycetes</taxon>
        <taxon>Micromonosporales</taxon>
        <taxon>Micromonosporaceae</taxon>
        <taxon>Catellatospora</taxon>
    </lineage>
</organism>
<proteinExistence type="predicted"/>
<gene>
    <name evidence="2" type="ORF">Cba03nite_23850</name>
</gene>
<evidence type="ECO:0000313" key="2">
    <source>
        <dbReference type="EMBL" id="GIF81036.1"/>
    </source>
</evidence>
<feature type="domain" description="Large ribosomal subunit protein bL12 C-terminal" evidence="1">
    <location>
        <begin position="66"/>
        <end position="125"/>
    </location>
</feature>
<accession>A0A8J3JB79</accession>
<sequence>MIVAAALAGLGLLLPQPWARVPLTLAVGLVVGAVVTRLFPNLRPRPANRFGPPIAFTPGVHRVVLSAPERDVKVLAEIRSSLDIPLDQAFDLIRHKPATVIRDVAQPDADELARRLRAAGATVTVTPH</sequence>
<evidence type="ECO:0000259" key="1">
    <source>
        <dbReference type="Pfam" id="PF00542"/>
    </source>
</evidence>
<dbReference type="GO" id="GO:0006412">
    <property type="term" value="P:translation"/>
    <property type="evidence" value="ECO:0007669"/>
    <property type="project" value="InterPro"/>
</dbReference>
<name>A0A8J3JB79_9ACTN</name>
<dbReference type="AlphaFoldDB" id="A0A8J3JB79"/>
<reference evidence="2 3" key="1">
    <citation type="submission" date="2021-01" db="EMBL/GenBank/DDBJ databases">
        <title>Whole genome shotgun sequence of Catellatospora bangladeshensis NBRC 107357.</title>
        <authorList>
            <person name="Komaki H."/>
            <person name="Tamura T."/>
        </authorList>
    </citation>
    <scope>NUCLEOTIDE SEQUENCE [LARGE SCALE GENOMIC DNA]</scope>
    <source>
        <strain evidence="2 3">NBRC 107357</strain>
    </source>
</reference>
<dbReference type="InterPro" id="IPR014719">
    <property type="entry name" value="Ribosomal_bL12_C/ClpS-like"/>
</dbReference>
<dbReference type="InterPro" id="IPR013823">
    <property type="entry name" value="Ribosomal_bL12_C"/>
</dbReference>